<dbReference type="AlphaFoldDB" id="A0A841EH65"/>
<proteinExistence type="predicted"/>
<feature type="domain" description="WGR" evidence="2">
    <location>
        <begin position="1"/>
        <end position="78"/>
    </location>
</feature>
<dbReference type="CDD" id="cd07996">
    <property type="entry name" value="WGR_MMR_like"/>
    <property type="match status" value="1"/>
</dbReference>
<keyword evidence="1" id="KW-0175">Coiled coil</keyword>
<evidence type="ECO:0000256" key="1">
    <source>
        <dbReference type="SAM" id="Coils"/>
    </source>
</evidence>
<accession>A0A841EH65</accession>
<dbReference type="InterPro" id="IPR036930">
    <property type="entry name" value="WGR_dom_sf"/>
</dbReference>
<dbReference type="InterPro" id="IPR025334">
    <property type="entry name" value="DUF4240"/>
</dbReference>
<dbReference type="Pfam" id="PF05406">
    <property type="entry name" value="WGR"/>
    <property type="match status" value="1"/>
</dbReference>
<dbReference type="SUPFAM" id="SSF142921">
    <property type="entry name" value="WGR domain-like"/>
    <property type="match status" value="1"/>
</dbReference>
<dbReference type="PROSITE" id="PS51977">
    <property type="entry name" value="WGR"/>
    <property type="match status" value="1"/>
</dbReference>
<name>A0A841EH65_9BACT</name>
<dbReference type="InterPro" id="IPR008893">
    <property type="entry name" value="WGR_domain"/>
</dbReference>
<dbReference type="GO" id="GO:0003677">
    <property type="term" value="F:DNA binding"/>
    <property type="evidence" value="ECO:0007669"/>
    <property type="project" value="UniProtKB-KW"/>
</dbReference>
<evidence type="ECO:0000313" key="3">
    <source>
        <dbReference type="EMBL" id="MBB6002722.1"/>
    </source>
</evidence>
<dbReference type="InterPro" id="IPR049809">
    <property type="entry name" value="YehF/YfeS-like_WGR"/>
</dbReference>
<organism evidence="3 4">
    <name type="scientific">Arcicella rosea</name>
    <dbReference type="NCBI Taxonomy" id="502909"/>
    <lineage>
        <taxon>Bacteria</taxon>
        <taxon>Pseudomonadati</taxon>
        <taxon>Bacteroidota</taxon>
        <taxon>Cytophagia</taxon>
        <taxon>Cytophagales</taxon>
        <taxon>Flectobacillaceae</taxon>
        <taxon>Arcicella</taxon>
    </lineage>
</organism>
<gene>
    <name evidence="3" type="ORF">HNP25_001374</name>
</gene>
<dbReference type="PANTHER" id="PTHR30634">
    <property type="entry name" value="OUTER MEMBRANE LOLAB LIPOPROTEIN INSERTION APPARATUS"/>
    <property type="match status" value="1"/>
</dbReference>
<evidence type="ECO:0000259" key="2">
    <source>
        <dbReference type="PROSITE" id="PS51977"/>
    </source>
</evidence>
<dbReference type="Gene3D" id="2.20.140.10">
    <property type="entry name" value="WGR domain"/>
    <property type="match status" value="1"/>
</dbReference>
<dbReference type="Pfam" id="PF14024">
    <property type="entry name" value="DUF4240"/>
    <property type="match status" value="1"/>
</dbReference>
<sequence>MTQTFINQTGDSNKFWTITQLDNTYTVTWGKIGTEGRINTKEFSDNKECTKEIEKLIREKISKGYHQVIDTTQIPNKPAQNYIPMNETVFWEIIESSWSDSPRLNKKRAKALLSNEEELLAELSEELSETILENFNKRLLKLSKDDLTAFIHILEERLYNIDREDIHEYTDGSDDGFLYCRCFILGMGKQYYEMVDSDPSKATMDLEAEIFGFSAYQQYEEKFGEEFDRYSVHSIETCSNENGWT</sequence>
<dbReference type="InterPro" id="IPR050458">
    <property type="entry name" value="LolB"/>
</dbReference>
<dbReference type="SMART" id="SM00773">
    <property type="entry name" value="WGR"/>
    <property type="match status" value="1"/>
</dbReference>
<reference evidence="3 4" key="1">
    <citation type="submission" date="2020-08" db="EMBL/GenBank/DDBJ databases">
        <title>Functional genomics of gut bacteria from endangered species of beetles.</title>
        <authorList>
            <person name="Carlos-Shanley C."/>
        </authorList>
    </citation>
    <scope>NUCLEOTIDE SEQUENCE [LARGE SCALE GENOMIC DNA]</scope>
    <source>
        <strain evidence="3 4">S00070</strain>
    </source>
</reference>
<dbReference type="EMBL" id="JACHKT010000007">
    <property type="protein sequence ID" value="MBB6002722.1"/>
    <property type="molecule type" value="Genomic_DNA"/>
</dbReference>
<dbReference type="RefSeq" id="WP_184132293.1">
    <property type="nucleotide sequence ID" value="NZ_JACHKT010000007.1"/>
</dbReference>
<evidence type="ECO:0000313" key="4">
    <source>
        <dbReference type="Proteomes" id="UP000524404"/>
    </source>
</evidence>
<dbReference type="PANTHER" id="PTHR30634:SF13">
    <property type="entry name" value="PROTEIN YEHF"/>
    <property type="match status" value="1"/>
</dbReference>
<comment type="caution">
    <text evidence="3">The sequence shown here is derived from an EMBL/GenBank/DDBJ whole genome shotgun (WGS) entry which is preliminary data.</text>
</comment>
<keyword evidence="4" id="KW-1185">Reference proteome</keyword>
<feature type="coiled-coil region" evidence="1">
    <location>
        <begin position="106"/>
        <end position="133"/>
    </location>
</feature>
<protein>
    <submittedName>
        <fullName evidence="3">Putative DNA-binding WGR domain protein</fullName>
    </submittedName>
</protein>
<keyword evidence="3" id="KW-0238">DNA-binding</keyword>
<dbReference type="Proteomes" id="UP000524404">
    <property type="component" value="Unassembled WGS sequence"/>
</dbReference>